<feature type="transmembrane region" description="Helical" evidence="1">
    <location>
        <begin position="109"/>
        <end position="130"/>
    </location>
</feature>
<organism evidence="3 4">
    <name type="scientific">Plectus sambesii</name>
    <dbReference type="NCBI Taxonomy" id="2011161"/>
    <lineage>
        <taxon>Eukaryota</taxon>
        <taxon>Metazoa</taxon>
        <taxon>Ecdysozoa</taxon>
        <taxon>Nematoda</taxon>
        <taxon>Chromadorea</taxon>
        <taxon>Plectida</taxon>
        <taxon>Plectina</taxon>
        <taxon>Plectoidea</taxon>
        <taxon>Plectidae</taxon>
        <taxon>Plectus</taxon>
    </lineage>
</organism>
<keyword evidence="1" id="KW-1133">Transmembrane helix</keyword>
<evidence type="ECO:0000256" key="2">
    <source>
        <dbReference type="SAM" id="SignalP"/>
    </source>
</evidence>
<evidence type="ECO:0000313" key="3">
    <source>
        <dbReference type="Proteomes" id="UP000887566"/>
    </source>
</evidence>
<protein>
    <submittedName>
        <fullName evidence="4">G-protein coupled receptors family 1 profile domain-containing protein</fullName>
    </submittedName>
</protein>
<evidence type="ECO:0000256" key="1">
    <source>
        <dbReference type="SAM" id="Phobius"/>
    </source>
</evidence>
<dbReference type="Gene3D" id="1.20.1070.10">
    <property type="entry name" value="Rhodopsin 7-helix transmembrane proteins"/>
    <property type="match status" value="1"/>
</dbReference>
<keyword evidence="2" id="KW-0732">Signal</keyword>
<reference evidence="4" key="1">
    <citation type="submission" date="2022-11" db="UniProtKB">
        <authorList>
            <consortium name="WormBaseParasite"/>
        </authorList>
    </citation>
    <scope>IDENTIFICATION</scope>
</reference>
<feature type="signal peptide" evidence="2">
    <location>
        <begin position="1"/>
        <end position="27"/>
    </location>
</feature>
<keyword evidence="3" id="KW-1185">Reference proteome</keyword>
<keyword evidence="1" id="KW-0472">Membrane</keyword>
<feature type="transmembrane region" description="Helical" evidence="1">
    <location>
        <begin position="46"/>
        <end position="68"/>
    </location>
</feature>
<dbReference type="AlphaFoldDB" id="A0A914W4F8"/>
<dbReference type="Proteomes" id="UP000887566">
    <property type="component" value="Unplaced"/>
</dbReference>
<sequence length="131" mass="15252">MTLPLIVGWFFLSVILNLPLMLNDAFGEDPAGFCGAKKFTSVRLLFIYEFTAVLVYVGSQIITAVYYYRLVKWLKREKGSIRRRRRRRSRICNNDVMDYTSGVMRVTKIITLLPLFTSTSMVRIILYLIVQ</sequence>
<evidence type="ECO:0000313" key="4">
    <source>
        <dbReference type="WBParaSite" id="PSAMB.scaffold3118size19611.g20371.t1"/>
    </source>
</evidence>
<name>A0A914W4F8_9BILA</name>
<accession>A0A914W4F8</accession>
<proteinExistence type="predicted"/>
<keyword evidence="1" id="KW-0812">Transmembrane</keyword>
<feature type="chain" id="PRO_5036880194" evidence="2">
    <location>
        <begin position="28"/>
        <end position="131"/>
    </location>
</feature>
<dbReference type="WBParaSite" id="PSAMB.scaffold3118size19611.g20371.t1">
    <property type="protein sequence ID" value="PSAMB.scaffold3118size19611.g20371.t1"/>
    <property type="gene ID" value="PSAMB.scaffold3118size19611.g20371"/>
</dbReference>